<dbReference type="AlphaFoldDB" id="A0A125WA47"/>
<organism evidence="5 6">
    <name type="scientific">Enterococcus faecalis TX4248</name>
    <dbReference type="NCBI Taxonomy" id="749495"/>
    <lineage>
        <taxon>Bacteria</taxon>
        <taxon>Bacillati</taxon>
        <taxon>Bacillota</taxon>
        <taxon>Bacilli</taxon>
        <taxon>Lactobacillales</taxon>
        <taxon>Enterococcaceae</taxon>
        <taxon>Enterococcus</taxon>
    </lineage>
</organism>
<evidence type="ECO:0000313" key="6">
    <source>
        <dbReference type="Proteomes" id="UP000004846"/>
    </source>
</evidence>
<comment type="caution">
    <text evidence="5">The sequence shown here is derived from an EMBL/GenBank/DDBJ whole genome shotgun (WGS) entry which is preliminary data.</text>
</comment>
<feature type="domain" description="Carbohydrate kinase PfkB" evidence="4">
    <location>
        <begin position="2"/>
        <end position="208"/>
    </location>
</feature>
<reference evidence="5 6" key="1">
    <citation type="submission" date="2010-07" db="EMBL/GenBank/DDBJ databases">
        <authorList>
            <person name="Sid Ahmed O."/>
        </authorList>
    </citation>
    <scope>NUCLEOTIDE SEQUENCE [LARGE SCALE GENOMIC DNA]</scope>
    <source>
        <strain evidence="5 6">TX4248</strain>
    </source>
</reference>
<evidence type="ECO:0000256" key="3">
    <source>
        <dbReference type="ARBA" id="ARBA00022777"/>
    </source>
</evidence>
<evidence type="ECO:0000259" key="4">
    <source>
        <dbReference type="Pfam" id="PF00294"/>
    </source>
</evidence>
<dbReference type="PANTHER" id="PTHR43320:SF2">
    <property type="entry name" value="2-DEHYDRO-3-DEOXYGLUCONOKINASE_2-DEHYDRO-3-DEOXYGALACTONOKINASE"/>
    <property type="match status" value="1"/>
</dbReference>
<dbReference type="InterPro" id="IPR011611">
    <property type="entry name" value="PfkB_dom"/>
</dbReference>
<dbReference type="InterPro" id="IPR029056">
    <property type="entry name" value="Ribokinase-like"/>
</dbReference>
<dbReference type="InterPro" id="IPR052700">
    <property type="entry name" value="Carb_kinase_PfkB-like"/>
</dbReference>
<accession>A0A125WA47</accession>
<dbReference type="Proteomes" id="UP000004846">
    <property type="component" value="Unassembled WGS sequence"/>
</dbReference>
<dbReference type="CDD" id="cd01166">
    <property type="entry name" value="KdgK"/>
    <property type="match status" value="1"/>
</dbReference>
<dbReference type="HOGENOM" id="CLU_027634_0_1_9"/>
<gene>
    <name evidence="5" type="ORF">HMPREF9498_00063</name>
</gene>
<dbReference type="EMBL" id="AEBR01000005">
    <property type="protein sequence ID" value="EFM84088.1"/>
    <property type="molecule type" value="Genomic_DNA"/>
</dbReference>
<dbReference type="SUPFAM" id="SSF53613">
    <property type="entry name" value="Ribokinase-like"/>
    <property type="match status" value="1"/>
</dbReference>
<protein>
    <submittedName>
        <fullName evidence="5">Kinase, PfkB family</fullName>
    </submittedName>
</protein>
<dbReference type="PANTHER" id="PTHR43320">
    <property type="entry name" value="SUGAR KINASE"/>
    <property type="match status" value="1"/>
</dbReference>
<name>A0A125WA47_ENTFL</name>
<keyword evidence="2" id="KW-0808">Transferase</keyword>
<comment type="similarity">
    <text evidence="1">Belongs to the carbohydrate kinase PfkB family.</text>
</comment>
<evidence type="ECO:0000256" key="1">
    <source>
        <dbReference type="ARBA" id="ARBA00010688"/>
    </source>
</evidence>
<feature type="domain" description="Carbohydrate kinase PfkB" evidence="4">
    <location>
        <begin position="271"/>
        <end position="310"/>
    </location>
</feature>
<keyword evidence="3 5" id="KW-0418">Kinase</keyword>
<dbReference type="GO" id="GO:0016301">
    <property type="term" value="F:kinase activity"/>
    <property type="evidence" value="ECO:0007669"/>
    <property type="project" value="UniProtKB-KW"/>
</dbReference>
<proteinExistence type="inferred from homology"/>
<evidence type="ECO:0000256" key="2">
    <source>
        <dbReference type="ARBA" id="ARBA00022679"/>
    </source>
</evidence>
<dbReference type="Pfam" id="PF00294">
    <property type="entry name" value="PfkB"/>
    <property type="match status" value="2"/>
</dbReference>
<sequence length="336" mass="38022">MKIAAFGEVMLRFTPPEYLMLEQTEQLRMNFVGTGVNLLANLAHFQLETALITKLPANRLSEAGKAALRKLGISDQWVGEKGDHIGSFFAEMGYGIRPTQVTYQNRHQSAFGISEAKDYDFEAFLAEVDMVHICGISLSLTEKTRDAALILAQKAHACQKKVCFDFNYRPSLNTANSALFMRQQYERILPYCDIVFGSRRDLVELLGFIPREDLEGEAQETELIQRFMSQYNLEWFAGTTRSHSKNQNYLSGYLYTQNEYQQSEKRPLLNLDRIGAGDAYAAGILYGYSQNWSLEKAVTFATVNGVLAHTIQGDIPLTTVKQVNHVLEHPNLDLIR</sequence>
<dbReference type="RefSeq" id="WP_002401941.1">
    <property type="nucleotide sequence ID" value="NZ_GL454411.1"/>
</dbReference>
<dbReference type="Gene3D" id="3.40.1190.20">
    <property type="match status" value="1"/>
</dbReference>
<evidence type="ECO:0000313" key="5">
    <source>
        <dbReference type="EMBL" id="EFM84088.1"/>
    </source>
</evidence>